<reference evidence="4 5" key="1">
    <citation type="submission" date="2023-02" db="EMBL/GenBank/DDBJ databases">
        <title>LHISI_Scaffold_Assembly.</title>
        <authorList>
            <person name="Stuart O.P."/>
            <person name="Cleave R."/>
            <person name="Magrath M.J.L."/>
            <person name="Mikheyev A.S."/>
        </authorList>
    </citation>
    <scope>NUCLEOTIDE SEQUENCE [LARGE SCALE GENOMIC DNA]</scope>
    <source>
        <strain evidence="4">Daus_M_001</strain>
        <tissue evidence="4">Leg muscle</tissue>
    </source>
</reference>
<dbReference type="InterPro" id="IPR001878">
    <property type="entry name" value="Znf_CCHC"/>
</dbReference>
<dbReference type="PROSITE" id="PS50158">
    <property type="entry name" value="ZF_CCHC"/>
    <property type="match status" value="1"/>
</dbReference>
<feature type="compositionally biased region" description="Polar residues" evidence="2">
    <location>
        <begin position="209"/>
        <end position="225"/>
    </location>
</feature>
<sequence>MTDSQEGSEVEDQFISVTLAVRLTVQPFDGSKGIWEDVKEILEENYATHRTIDYYACRLFNARQGTREGVANWGSRVDTMVTDLKEAESKGTLGITIEAALEEESNILSGKDLHKPTHSGETVEENRSTCTNCGKWGHGYNNCTLRKGVRERWSREKRINIGQAIGGMRQQGYQNQYHKEDKGQDEDNRNTCFRCGRRGHYARACRAQSGETTGNRNHQVSTQPQGYGRLEIKQGRSEEKPIELKKEGQGPGKRERGRVKQRYEEPREQTGINVEGHLIESCPHECILGKDFLSITRMVIDYGKNGAWVMGELITFHEVSDRKPTVVTVPTRCEKLETPPLALDTFLIETWVLKMMKGCTNIYQVLRETLKLDHLHKDEKVGLLELCEEYNDILQLPGDKLSYTNTIEHRIPTAPNCPLIAMKPYRIPEIHKEEVNKQV</sequence>
<keyword evidence="1" id="KW-0862">Zinc</keyword>
<dbReference type="InterPro" id="IPR036875">
    <property type="entry name" value="Znf_CCHC_sf"/>
</dbReference>
<dbReference type="SUPFAM" id="SSF57756">
    <property type="entry name" value="Retrovirus zinc finger-like domains"/>
    <property type="match status" value="2"/>
</dbReference>
<dbReference type="Gene3D" id="4.10.60.10">
    <property type="entry name" value="Zinc finger, CCHC-type"/>
    <property type="match status" value="1"/>
</dbReference>
<feature type="compositionally biased region" description="Basic and acidic residues" evidence="2">
    <location>
        <begin position="230"/>
        <end position="254"/>
    </location>
</feature>
<comment type="caution">
    <text evidence="4">The sequence shown here is derived from an EMBL/GenBank/DDBJ whole genome shotgun (WGS) entry which is preliminary data.</text>
</comment>
<dbReference type="Pfam" id="PF00098">
    <property type="entry name" value="zf-CCHC"/>
    <property type="match status" value="1"/>
</dbReference>
<keyword evidence="1" id="KW-0863">Zinc-finger</keyword>
<evidence type="ECO:0000256" key="2">
    <source>
        <dbReference type="SAM" id="MobiDB-lite"/>
    </source>
</evidence>
<gene>
    <name evidence="4" type="ORF">PR048_017980</name>
</gene>
<dbReference type="Proteomes" id="UP001159363">
    <property type="component" value="Chromosome 5"/>
</dbReference>
<accession>A0ABQ9HB48</accession>
<keyword evidence="1" id="KW-0479">Metal-binding</keyword>
<dbReference type="EMBL" id="JARBHB010000006">
    <property type="protein sequence ID" value="KAJ8881499.1"/>
    <property type="molecule type" value="Genomic_DNA"/>
</dbReference>
<evidence type="ECO:0000256" key="1">
    <source>
        <dbReference type="PROSITE-ProRule" id="PRU00047"/>
    </source>
</evidence>
<proteinExistence type="predicted"/>
<evidence type="ECO:0000259" key="3">
    <source>
        <dbReference type="PROSITE" id="PS50158"/>
    </source>
</evidence>
<evidence type="ECO:0000313" key="4">
    <source>
        <dbReference type="EMBL" id="KAJ8881499.1"/>
    </source>
</evidence>
<name>A0ABQ9HB48_9NEOP</name>
<feature type="region of interest" description="Disordered" evidence="2">
    <location>
        <begin position="209"/>
        <end position="267"/>
    </location>
</feature>
<organism evidence="4 5">
    <name type="scientific">Dryococelus australis</name>
    <dbReference type="NCBI Taxonomy" id="614101"/>
    <lineage>
        <taxon>Eukaryota</taxon>
        <taxon>Metazoa</taxon>
        <taxon>Ecdysozoa</taxon>
        <taxon>Arthropoda</taxon>
        <taxon>Hexapoda</taxon>
        <taxon>Insecta</taxon>
        <taxon>Pterygota</taxon>
        <taxon>Neoptera</taxon>
        <taxon>Polyneoptera</taxon>
        <taxon>Phasmatodea</taxon>
        <taxon>Verophasmatodea</taxon>
        <taxon>Anareolatae</taxon>
        <taxon>Phasmatidae</taxon>
        <taxon>Eurycanthinae</taxon>
        <taxon>Dryococelus</taxon>
    </lineage>
</organism>
<evidence type="ECO:0000313" key="5">
    <source>
        <dbReference type="Proteomes" id="UP001159363"/>
    </source>
</evidence>
<dbReference type="SMART" id="SM00343">
    <property type="entry name" value="ZnF_C2HC"/>
    <property type="match status" value="2"/>
</dbReference>
<feature type="domain" description="CCHC-type" evidence="3">
    <location>
        <begin position="192"/>
        <end position="206"/>
    </location>
</feature>
<keyword evidence="5" id="KW-1185">Reference proteome</keyword>
<protein>
    <recommendedName>
        <fullName evidence="3">CCHC-type domain-containing protein</fullName>
    </recommendedName>
</protein>